<dbReference type="KEGG" id="dvv:114329286"/>
<name>A0A6P7FGU4_DIAVI</name>
<dbReference type="SUPFAM" id="SSF54001">
    <property type="entry name" value="Cysteine proteinases"/>
    <property type="match status" value="1"/>
</dbReference>
<feature type="signal peptide" evidence="1">
    <location>
        <begin position="1"/>
        <end position="17"/>
    </location>
</feature>
<organism evidence="5">
    <name type="scientific">Diabrotica virgifera virgifera</name>
    <name type="common">western corn rootworm</name>
    <dbReference type="NCBI Taxonomy" id="50390"/>
    <lineage>
        <taxon>Eukaryota</taxon>
        <taxon>Metazoa</taxon>
        <taxon>Ecdysozoa</taxon>
        <taxon>Arthropoda</taxon>
        <taxon>Hexapoda</taxon>
        <taxon>Insecta</taxon>
        <taxon>Pterygota</taxon>
        <taxon>Neoptera</taxon>
        <taxon>Endopterygota</taxon>
        <taxon>Coleoptera</taxon>
        <taxon>Polyphaga</taxon>
        <taxon>Cucujiformia</taxon>
        <taxon>Chrysomeloidea</taxon>
        <taxon>Chrysomelidae</taxon>
        <taxon>Galerucinae</taxon>
        <taxon>Diabroticina</taxon>
        <taxon>Diabroticites</taxon>
        <taxon>Diabrotica</taxon>
    </lineage>
</organism>
<dbReference type="GeneID" id="114329286"/>
<accession>A0A6P7FGU4</accession>
<reference evidence="3" key="2">
    <citation type="submission" date="2025-05" db="UniProtKB">
        <authorList>
            <consortium name="EnsemblMetazoa"/>
        </authorList>
    </citation>
    <scope>IDENTIFICATION</scope>
</reference>
<dbReference type="Proteomes" id="UP001652700">
    <property type="component" value="Unplaced"/>
</dbReference>
<dbReference type="AlphaFoldDB" id="A0A6P7FGU4"/>
<dbReference type="FunCoup" id="A0A6P7FGU4">
    <property type="interactions" value="4"/>
</dbReference>
<dbReference type="RefSeq" id="XP_028134132.1">
    <property type="nucleotide sequence ID" value="XM_028278331.1"/>
</dbReference>
<dbReference type="SMART" id="SM00848">
    <property type="entry name" value="Inhibitor_I29"/>
    <property type="match status" value="1"/>
</dbReference>
<evidence type="ECO:0000259" key="2">
    <source>
        <dbReference type="SMART" id="SM00848"/>
    </source>
</evidence>
<evidence type="ECO:0000313" key="5">
    <source>
        <dbReference type="RefSeq" id="XP_028134132.1"/>
    </source>
</evidence>
<proteinExistence type="predicted"/>
<evidence type="ECO:0000256" key="1">
    <source>
        <dbReference type="SAM" id="SignalP"/>
    </source>
</evidence>
<dbReference type="InParanoid" id="A0A6P7FGU4"/>
<dbReference type="InterPro" id="IPR038765">
    <property type="entry name" value="Papain-like_cys_pep_sf"/>
</dbReference>
<evidence type="ECO:0000313" key="3">
    <source>
        <dbReference type="EnsemblMetazoa" id="XP_028134132.1"/>
    </source>
</evidence>
<keyword evidence="4" id="KW-1185">Reference proteome</keyword>
<keyword evidence="1" id="KW-0732">Signal</keyword>
<feature type="domain" description="Cathepsin propeptide inhibitor" evidence="2">
    <location>
        <begin position="25"/>
        <end position="84"/>
    </location>
</feature>
<sequence length="94" mass="11112">MFFKIMLLALFVVATTADESLEQQWRQFKLDHNRNYDAAEDAKRFKIFTETVEKIKTHNKLYHSGKSTYELGLTDFSDKTPEELSKHHGLYVRI</sequence>
<dbReference type="InterPro" id="IPR013201">
    <property type="entry name" value="Prot_inhib_I29"/>
</dbReference>
<protein>
    <submittedName>
        <fullName evidence="5">Protein CTLA-2-alpha-like</fullName>
    </submittedName>
</protein>
<evidence type="ECO:0000313" key="4">
    <source>
        <dbReference type="Proteomes" id="UP001652700"/>
    </source>
</evidence>
<dbReference type="EnsemblMetazoa" id="XM_028278331.2">
    <property type="protein sequence ID" value="XP_028134132.1"/>
    <property type="gene ID" value="LOC114329286"/>
</dbReference>
<feature type="chain" id="PRO_5028274208" evidence="1">
    <location>
        <begin position="18"/>
        <end position="94"/>
    </location>
</feature>
<dbReference type="Gene3D" id="1.10.287.2250">
    <property type="match status" value="1"/>
</dbReference>
<dbReference type="Pfam" id="PF08246">
    <property type="entry name" value="Inhibitor_I29"/>
    <property type="match status" value="1"/>
</dbReference>
<reference evidence="5" key="1">
    <citation type="submission" date="2025-04" db="UniProtKB">
        <authorList>
            <consortium name="RefSeq"/>
        </authorList>
    </citation>
    <scope>IDENTIFICATION</scope>
    <source>
        <tissue evidence="5">Whole insect</tissue>
    </source>
</reference>
<gene>
    <name evidence="5" type="primary">LOC114329286</name>
</gene>
<dbReference type="OrthoDB" id="5855924at2759"/>